<evidence type="ECO:0000313" key="4">
    <source>
        <dbReference type="Proteomes" id="UP001346149"/>
    </source>
</evidence>
<feature type="region of interest" description="Disordered" evidence="1">
    <location>
        <begin position="63"/>
        <end position="84"/>
    </location>
</feature>
<dbReference type="Proteomes" id="UP001346149">
    <property type="component" value="Unassembled WGS sequence"/>
</dbReference>
<evidence type="ECO:0000256" key="1">
    <source>
        <dbReference type="SAM" id="MobiDB-lite"/>
    </source>
</evidence>
<dbReference type="EMBL" id="JAXQNO010000006">
    <property type="protein sequence ID" value="KAK4796750.1"/>
    <property type="molecule type" value="Genomic_DNA"/>
</dbReference>
<proteinExistence type="predicted"/>
<protein>
    <submittedName>
        <fullName evidence="3">Uncharacterized protein</fullName>
    </submittedName>
</protein>
<accession>A0AAN7MGF3</accession>
<evidence type="ECO:0000313" key="3">
    <source>
        <dbReference type="EMBL" id="KAK4796750.1"/>
    </source>
</evidence>
<comment type="caution">
    <text evidence="3">The sequence shown here is derived from an EMBL/GenBank/DDBJ whole genome shotgun (WGS) entry which is preliminary data.</text>
</comment>
<dbReference type="AlphaFoldDB" id="A0AAN7MGF3"/>
<name>A0AAN7MGF3_TRANT</name>
<reference evidence="3 4" key="1">
    <citation type="journal article" date="2023" name="Hortic Res">
        <title>Pangenome of water caltrop reveals structural variations and asymmetric subgenome divergence after allopolyploidization.</title>
        <authorList>
            <person name="Zhang X."/>
            <person name="Chen Y."/>
            <person name="Wang L."/>
            <person name="Yuan Y."/>
            <person name="Fang M."/>
            <person name="Shi L."/>
            <person name="Lu R."/>
            <person name="Comes H.P."/>
            <person name="Ma Y."/>
            <person name="Chen Y."/>
            <person name="Huang G."/>
            <person name="Zhou Y."/>
            <person name="Zheng Z."/>
            <person name="Qiu Y."/>
        </authorList>
    </citation>
    <scope>NUCLEOTIDE SEQUENCE [LARGE SCALE GENOMIC DNA]</scope>
    <source>
        <strain evidence="3">F231</strain>
    </source>
</reference>
<sequence>MKYLPMVMGLDVASISMYYWLIMAVNACLSAGATALWIDSLCKVHCWKRNHCGLSWKISGLYTSQQPEGNLPREEERDASSGHSWTVPVKAVDELASQSPADPAQLSSTCFPRSLLRSPYKSTLILIRRPIIK</sequence>
<organism evidence="3 4">
    <name type="scientific">Trapa natans</name>
    <name type="common">Water chestnut</name>
    <dbReference type="NCBI Taxonomy" id="22666"/>
    <lineage>
        <taxon>Eukaryota</taxon>
        <taxon>Viridiplantae</taxon>
        <taxon>Streptophyta</taxon>
        <taxon>Embryophyta</taxon>
        <taxon>Tracheophyta</taxon>
        <taxon>Spermatophyta</taxon>
        <taxon>Magnoliopsida</taxon>
        <taxon>eudicotyledons</taxon>
        <taxon>Gunneridae</taxon>
        <taxon>Pentapetalae</taxon>
        <taxon>rosids</taxon>
        <taxon>malvids</taxon>
        <taxon>Myrtales</taxon>
        <taxon>Lythraceae</taxon>
        <taxon>Trapa</taxon>
    </lineage>
</organism>
<keyword evidence="2" id="KW-0472">Membrane</keyword>
<feature type="transmembrane region" description="Helical" evidence="2">
    <location>
        <begin position="17"/>
        <end position="38"/>
    </location>
</feature>
<keyword evidence="4" id="KW-1185">Reference proteome</keyword>
<gene>
    <name evidence="3" type="ORF">SAY86_029076</name>
</gene>
<feature type="compositionally biased region" description="Basic and acidic residues" evidence="1">
    <location>
        <begin position="71"/>
        <end position="80"/>
    </location>
</feature>
<keyword evidence="2" id="KW-1133">Transmembrane helix</keyword>
<evidence type="ECO:0000256" key="2">
    <source>
        <dbReference type="SAM" id="Phobius"/>
    </source>
</evidence>
<keyword evidence="2" id="KW-0812">Transmembrane</keyword>